<keyword evidence="3" id="KW-0731">Sigma factor</keyword>
<dbReference type="Pfam" id="PF04542">
    <property type="entry name" value="Sigma70_r2"/>
    <property type="match status" value="1"/>
</dbReference>
<feature type="domain" description="RNA polymerase sigma-70 region 2" evidence="5">
    <location>
        <begin position="13"/>
        <end position="76"/>
    </location>
</feature>
<dbReference type="Gene3D" id="1.10.10.10">
    <property type="entry name" value="Winged helix-like DNA-binding domain superfamily/Winged helix DNA-binding domain"/>
    <property type="match status" value="1"/>
</dbReference>
<proteinExistence type="inferred from homology"/>
<evidence type="ECO:0000256" key="2">
    <source>
        <dbReference type="ARBA" id="ARBA00023015"/>
    </source>
</evidence>
<evidence type="ECO:0000313" key="8">
    <source>
        <dbReference type="Proteomes" id="UP000001416"/>
    </source>
</evidence>
<feature type="domain" description="RNA polymerase sigma factor 70 region 4 type 2" evidence="6">
    <location>
        <begin position="117"/>
        <end position="168"/>
    </location>
</feature>
<dbReference type="AlphaFoldDB" id="Q82TB3"/>
<dbReference type="OrthoDB" id="9783733at2"/>
<evidence type="ECO:0000259" key="6">
    <source>
        <dbReference type="Pfam" id="PF08281"/>
    </source>
</evidence>
<dbReference type="DNASU" id="1082952"/>
<dbReference type="GeneID" id="87105143"/>
<dbReference type="eggNOG" id="COG1595">
    <property type="taxonomic scope" value="Bacteria"/>
</dbReference>
<dbReference type="InterPro" id="IPR013324">
    <property type="entry name" value="RNA_pol_sigma_r3/r4-like"/>
</dbReference>
<dbReference type="SUPFAM" id="SSF88946">
    <property type="entry name" value="Sigma2 domain of RNA polymerase sigma factors"/>
    <property type="match status" value="1"/>
</dbReference>
<dbReference type="InterPro" id="IPR013325">
    <property type="entry name" value="RNA_pol_sigma_r2"/>
</dbReference>
<dbReference type="Pfam" id="PF08281">
    <property type="entry name" value="Sigma70_r4_2"/>
    <property type="match status" value="1"/>
</dbReference>
<dbReference type="RefSeq" id="WP_011112519.1">
    <property type="nucleotide sequence ID" value="NC_004757.1"/>
</dbReference>
<reference evidence="7 8" key="1">
    <citation type="journal article" date="2003" name="J. Bacteriol.">
        <title>Complete genome sequence of the ammonia-oxidizing bacterium and obligate chemolithoautotroph Nitrosomonas europaea.</title>
        <authorList>
            <person name="Chain P."/>
            <person name="Lamerdin J."/>
            <person name="Larimer F."/>
            <person name="Regala W."/>
            <person name="Land M."/>
            <person name="Hauser L."/>
            <person name="Hooper A."/>
            <person name="Klotz M."/>
            <person name="Norton J."/>
            <person name="Sayavedra-Soto L."/>
            <person name="Arciero D."/>
            <person name="Hommes N."/>
            <person name="Whittaker M."/>
            <person name="Arp D."/>
        </authorList>
    </citation>
    <scope>NUCLEOTIDE SEQUENCE [LARGE SCALE GENOMIC DNA]</scope>
    <source>
        <strain evidence="8">ATCC 19718 / CIP 103999 / KCTC 2705 / NBRC 14298</strain>
    </source>
</reference>
<dbReference type="KEGG" id="neu:NE1992"/>
<evidence type="ECO:0000256" key="4">
    <source>
        <dbReference type="ARBA" id="ARBA00023163"/>
    </source>
</evidence>
<dbReference type="InterPro" id="IPR007627">
    <property type="entry name" value="RNA_pol_sigma70_r2"/>
</dbReference>
<dbReference type="CDD" id="cd06171">
    <property type="entry name" value="Sigma70_r4"/>
    <property type="match status" value="1"/>
</dbReference>
<dbReference type="InterPro" id="IPR036388">
    <property type="entry name" value="WH-like_DNA-bd_sf"/>
</dbReference>
<comment type="similarity">
    <text evidence="1">Belongs to the sigma-70 factor family. ECF subfamily.</text>
</comment>
<dbReference type="GO" id="GO:0003677">
    <property type="term" value="F:DNA binding"/>
    <property type="evidence" value="ECO:0007669"/>
    <property type="project" value="InterPro"/>
</dbReference>
<keyword evidence="2" id="KW-0805">Transcription regulation</keyword>
<dbReference type="HOGENOM" id="CLU_047691_12_5_4"/>
<dbReference type="InterPro" id="IPR039425">
    <property type="entry name" value="RNA_pol_sigma-70-like"/>
</dbReference>
<accession>Q82TB3</accession>
<organism evidence="7 8">
    <name type="scientific">Nitrosomonas europaea (strain ATCC 19718 / CIP 103999 / KCTC 2705 / NBRC 14298)</name>
    <dbReference type="NCBI Taxonomy" id="228410"/>
    <lineage>
        <taxon>Bacteria</taxon>
        <taxon>Pseudomonadati</taxon>
        <taxon>Pseudomonadota</taxon>
        <taxon>Betaproteobacteria</taxon>
        <taxon>Nitrosomonadales</taxon>
        <taxon>Nitrosomonadaceae</taxon>
        <taxon>Nitrosomonas</taxon>
    </lineage>
</organism>
<dbReference type="STRING" id="228410.NE1992"/>
<dbReference type="GO" id="GO:0006352">
    <property type="term" value="P:DNA-templated transcription initiation"/>
    <property type="evidence" value="ECO:0007669"/>
    <property type="project" value="InterPro"/>
</dbReference>
<dbReference type="PANTHER" id="PTHR43133:SF63">
    <property type="entry name" value="RNA POLYMERASE SIGMA FACTOR FECI-RELATED"/>
    <property type="match status" value="1"/>
</dbReference>
<gene>
    <name evidence="7" type="ordered locus">NE1992</name>
</gene>
<evidence type="ECO:0000256" key="3">
    <source>
        <dbReference type="ARBA" id="ARBA00023082"/>
    </source>
</evidence>
<protein>
    <submittedName>
        <fullName evidence="7">Sigma factor, ECF subfamily</fullName>
    </submittedName>
</protein>
<keyword evidence="4" id="KW-0804">Transcription</keyword>
<dbReference type="Gene3D" id="1.10.1740.10">
    <property type="match status" value="1"/>
</dbReference>
<dbReference type="SUPFAM" id="SSF88659">
    <property type="entry name" value="Sigma3 and sigma4 domains of RNA polymerase sigma factors"/>
    <property type="match status" value="1"/>
</dbReference>
<dbReference type="InterPro" id="IPR013249">
    <property type="entry name" value="RNA_pol_sigma70_r4_t2"/>
</dbReference>
<name>Q82TB3_NITEU</name>
<sequence length="179" mass="20587">MTKSRFTSLSQAVEAYYDELRQFIHQRTGSSLMAEDVIQETWIRARTTSADLPDNLRAYLYRMAGNVAVDHVRRQKNWGREEGDSYEAENSNEHLDQLPGHTPDLIDAIISQQELAILDAAIRELPDKCREVFLLYRGHGLSMREVAVHLSISEKTVEKHVARAMLHCRQRLRDAGRNV</sequence>
<dbReference type="EMBL" id="AL954747">
    <property type="protein sequence ID" value="CAD85903.1"/>
    <property type="molecule type" value="Genomic_DNA"/>
</dbReference>
<evidence type="ECO:0000313" key="7">
    <source>
        <dbReference type="EMBL" id="CAD85903.1"/>
    </source>
</evidence>
<evidence type="ECO:0000259" key="5">
    <source>
        <dbReference type="Pfam" id="PF04542"/>
    </source>
</evidence>
<keyword evidence="8" id="KW-1185">Reference proteome</keyword>
<evidence type="ECO:0000256" key="1">
    <source>
        <dbReference type="ARBA" id="ARBA00010641"/>
    </source>
</evidence>
<dbReference type="InterPro" id="IPR014284">
    <property type="entry name" value="RNA_pol_sigma-70_dom"/>
</dbReference>
<dbReference type="GO" id="GO:0016987">
    <property type="term" value="F:sigma factor activity"/>
    <property type="evidence" value="ECO:0007669"/>
    <property type="project" value="UniProtKB-KW"/>
</dbReference>
<dbReference type="PANTHER" id="PTHR43133">
    <property type="entry name" value="RNA POLYMERASE ECF-TYPE SIGMA FACTO"/>
    <property type="match status" value="1"/>
</dbReference>
<dbReference type="NCBIfam" id="TIGR02937">
    <property type="entry name" value="sigma70-ECF"/>
    <property type="match status" value="1"/>
</dbReference>
<dbReference type="PhylomeDB" id="Q82TB3"/>
<dbReference type="Proteomes" id="UP000001416">
    <property type="component" value="Chromosome"/>
</dbReference>